<keyword evidence="2" id="KW-1185">Reference proteome</keyword>
<evidence type="ECO:0000313" key="2">
    <source>
        <dbReference type="Proteomes" id="UP000721844"/>
    </source>
</evidence>
<dbReference type="RefSeq" id="WP_227310747.1">
    <property type="nucleotide sequence ID" value="NZ_JAESVA010000020.1"/>
</dbReference>
<reference evidence="1 2" key="1">
    <citation type="journal article" date="2021" name="Microorganisms">
        <title>Acidisoma silvae sp. nov. and Acidisomacellulosilytica sp. nov., Two Acidophilic Bacteria Isolated from Decaying Wood, Hydrolyzing Cellulose and Producing Poly-3-hydroxybutyrate.</title>
        <authorList>
            <person name="Mieszkin S."/>
            <person name="Pouder E."/>
            <person name="Uroz S."/>
            <person name="Simon-Colin C."/>
            <person name="Alain K."/>
        </authorList>
    </citation>
    <scope>NUCLEOTIDE SEQUENCE [LARGE SCALE GENOMIC DNA]</scope>
    <source>
        <strain evidence="1 2">HW T5.17</strain>
    </source>
</reference>
<dbReference type="AlphaFoldDB" id="A0A963Z7M2"/>
<dbReference type="InterPro" id="IPR036286">
    <property type="entry name" value="LexA/Signal_pep-like_sf"/>
</dbReference>
<dbReference type="Proteomes" id="UP000721844">
    <property type="component" value="Unassembled WGS sequence"/>
</dbReference>
<evidence type="ECO:0008006" key="3">
    <source>
        <dbReference type="Google" id="ProtNLM"/>
    </source>
</evidence>
<protein>
    <recommendedName>
        <fullName evidence="3">Peptidase S24/S26A/S26B/S26C domain-containing protein</fullName>
    </recommendedName>
</protein>
<accession>A0A963Z7M2</accession>
<dbReference type="SUPFAM" id="SSF51306">
    <property type="entry name" value="LexA/Signal peptidase"/>
    <property type="match status" value="1"/>
</dbReference>
<proteinExistence type="predicted"/>
<sequence>MATTPFEREPATSFPAITLEAPGARFMRMGSDYMMPTLRVDDYVAVMPTDRWHYDTLYVLEVLGASVVYRCQHIGGGQIRITHDRHPADGQVIPIGRFRPLVLGIVVATCNVLDVNMLERGRI</sequence>
<evidence type="ECO:0000313" key="1">
    <source>
        <dbReference type="EMBL" id="MCB8884006.1"/>
    </source>
</evidence>
<comment type="caution">
    <text evidence="1">The sequence shown here is derived from an EMBL/GenBank/DDBJ whole genome shotgun (WGS) entry which is preliminary data.</text>
</comment>
<dbReference type="EMBL" id="JAESVA010000020">
    <property type="protein sequence ID" value="MCB8884006.1"/>
    <property type="molecule type" value="Genomic_DNA"/>
</dbReference>
<name>A0A963Z7M2_9PROT</name>
<gene>
    <name evidence="1" type="ORF">ACELLULO517_27460</name>
</gene>
<organism evidence="1 2">
    <name type="scientific">Acidisoma cellulosilyticum</name>
    <dbReference type="NCBI Taxonomy" id="2802395"/>
    <lineage>
        <taxon>Bacteria</taxon>
        <taxon>Pseudomonadati</taxon>
        <taxon>Pseudomonadota</taxon>
        <taxon>Alphaproteobacteria</taxon>
        <taxon>Acetobacterales</taxon>
        <taxon>Acidocellaceae</taxon>
        <taxon>Acidisoma</taxon>
    </lineage>
</organism>